<name>A0A395MI77_9HYPO</name>
<evidence type="ECO:0000313" key="8">
    <source>
        <dbReference type="Proteomes" id="UP000265631"/>
    </source>
</evidence>
<keyword evidence="8" id="KW-1185">Reference proteome</keyword>
<dbReference type="PROSITE" id="PS50089">
    <property type="entry name" value="ZF_RING_2"/>
    <property type="match status" value="1"/>
</dbReference>
<keyword evidence="3" id="KW-0862">Zinc</keyword>
<dbReference type="Proteomes" id="UP000265631">
    <property type="component" value="Unassembled WGS sequence"/>
</dbReference>
<gene>
    <name evidence="7" type="ORF">FIE12Z_8188</name>
</gene>
<comment type="caution">
    <text evidence="7">The sequence shown here is derived from an EMBL/GenBank/DDBJ whole genome shotgun (WGS) entry which is preliminary data.</text>
</comment>
<evidence type="ECO:0000313" key="7">
    <source>
        <dbReference type="EMBL" id="RFN47565.1"/>
    </source>
</evidence>
<keyword evidence="2 4" id="KW-0863">Zinc-finger</keyword>
<feature type="region of interest" description="Disordered" evidence="5">
    <location>
        <begin position="1"/>
        <end position="20"/>
    </location>
</feature>
<dbReference type="STRING" id="2594813.A0A395MI77"/>
<dbReference type="AlphaFoldDB" id="A0A395MI77"/>
<reference evidence="7 8" key="1">
    <citation type="journal article" date="2018" name="PLoS Pathog.">
        <title>Evolution of structural diversity of trichothecenes, a family of toxins produced by plant pathogenic and entomopathogenic fungi.</title>
        <authorList>
            <person name="Proctor R.H."/>
            <person name="McCormick S.P."/>
            <person name="Kim H.S."/>
            <person name="Cardoza R.E."/>
            <person name="Stanley A.M."/>
            <person name="Lindo L."/>
            <person name="Kelly A."/>
            <person name="Brown D.W."/>
            <person name="Lee T."/>
            <person name="Vaughan M.M."/>
            <person name="Alexander N.J."/>
            <person name="Busman M."/>
            <person name="Gutierrez S."/>
        </authorList>
    </citation>
    <scope>NUCLEOTIDE SEQUENCE [LARGE SCALE GENOMIC DNA]</scope>
    <source>
        <strain evidence="7 8">NRRL 13405</strain>
    </source>
</reference>
<dbReference type="EMBL" id="PXXK01000245">
    <property type="protein sequence ID" value="RFN47565.1"/>
    <property type="molecule type" value="Genomic_DNA"/>
</dbReference>
<organism evidence="7 8">
    <name type="scientific">Fusarium flagelliforme</name>
    <dbReference type="NCBI Taxonomy" id="2675880"/>
    <lineage>
        <taxon>Eukaryota</taxon>
        <taxon>Fungi</taxon>
        <taxon>Dikarya</taxon>
        <taxon>Ascomycota</taxon>
        <taxon>Pezizomycotina</taxon>
        <taxon>Sordariomycetes</taxon>
        <taxon>Hypocreomycetidae</taxon>
        <taxon>Hypocreales</taxon>
        <taxon>Nectriaceae</taxon>
        <taxon>Fusarium</taxon>
        <taxon>Fusarium incarnatum-equiseti species complex</taxon>
    </lineage>
</organism>
<keyword evidence="1" id="KW-0479">Metal-binding</keyword>
<feature type="compositionally biased region" description="Polar residues" evidence="5">
    <location>
        <begin position="1"/>
        <end position="15"/>
    </location>
</feature>
<sequence length="260" mass="28907">MALQSTSKMSINSILNPEPPSNQPKLANTYWPVLRDALLQDPSLYNNLHLDCGICLDKMAIFPHEHTFQNDHALKTISHGARILPCGHMFGTRCITSHFYNLMDNGQPVVCPACRTNLLRHKGCEDVNYGMAMPTSISEIRMFPDTIAEGGRLPDQCRDCQVADALSGIQFLASILVPPIDDGVVYVSAETATGYWWDTKPEEYIGEEFEDDIAIRGPLLKICQVVEMTMKANAVRSWCSGNFTGLEIAVGVCREPRMEV</sequence>
<dbReference type="InterPro" id="IPR013083">
    <property type="entry name" value="Znf_RING/FYVE/PHD"/>
</dbReference>
<dbReference type="SUPFAM" id="SSF57850">
    <property type="entry name" value="RING/U-box"/>
    <property type="match status" value="1"/>
</dbReference>
<evidence type="ECO:0000256" key="1">
    <source>
        <dbReference type="ARBA" id="ARBA00022723"/>
    </source>
</evidence>
<dbReference type="SMART" id="SM00184">
    <property type="entry name" value="RING"/>
    <property type="match status" value="1"/>
</dbReference>
<accession>A0A395MI77</accession>
<dbReference type="InterPro" id="IPR001841">
    <property type="entry name" value="Znf_RING"/>
</dbReference>
<evidence type="ECO:0000256" key="5">
    <source>
        <dbReference type="SAM" id="MobiDB-lite"/>
    </source>
</evidence>
<dbReference type="Gene3D" id="3.30.40.10">
    <property type="entry name" value="Zinc/RING finger domain, C3HC4 (zinc finger)"/>
    <property type="match status" value="1"/>
</dbReference>
<feature type="domain" description="RING-type" evidence="6">
    <location>
        <begin position="52"/>
        <end position="115"/>
    </location>
</feature>
<evidence type="ECO:0000259" key="6">
    <source>
        <dbReference type="PROSITE" id="PS50089"/>
    </source>
</evidence>
<evidence type="ECO:0000256" key="2">
    <source>
        <dbReference type="ARBA" id="ARBA00022771"/>
    </source>
</evidence>
<evidence type="ECO:0000256" key="3">
    <source>
        <dbReference type="ARBA" id="ARBA00022833"/>
    </source>
</evidence>
<dbReference type="Pfam" id="PF00097">
    <property type="entry name" value="zf-C3HC4"/>
    <property type="match status" value="1"/>
</dbReference>
<dbReference type="InterPro" id="IPR018957">
    <property type="entry name" value="Znf_C3HC4_RING-type"/>
</dbReference>
<dbReference type="GO" id="GO:0008270">
    <property type="term" value="F:zinc ion binding"/>
    <property type="evidence" value="ECO:0007669"/>
    <property type="project" value="UniProtKB-KW"/>
</dbReference>
<evidence type="ECO:0000256" key="4">
    <source>
        <dbReference type="PROSITE-ProRule" id="PRU00175"/>
    </source>
</evidence>
<proteinExistence type="predicted"/>
<protein>
    <recommendedName>
        <fullName evidence="6">RING-type domain-containing protein</fullName>
    </recommendedName>
</protein>